<protein>
    <submittedName>
        <fullName evidence="2">Uncharacterized protein</fullName>
    </submittedName>
</protein>
<proteinExistence type="predicted"/>
<gene>
    <name evidence="2" type="ORF">B0A55_02602</name>
</gene>
<dbReference type="PANTHER" id="PTHR38645">
    <property type="entry name" value="CHROMOSOME 9, WHOLE GENOME SHOTGUN SEQUENCE"/>
    <property type="match status" value="1"/>
</dbReference>
<feature type="compositionally biased region" description="Gly residues" evidence="1">
    <location>
        <begin position="280"/>
        <end position="290"/>
    </location>
</feature>
<feature type="compositionally biased region" description="Polar residues" evidence="1">
    <location>
        <begin position="166"/>
        <end position="176"/>
    </location>
</feature>
<reference evidence="2 3" key="1">
    <citation type="submission" date="2017-03" db="EMBL/GenBank/DDBJ databases">
        <title>Genomes of endolithic fungi from Antarctica.</title>
        <authorList>
            <person name="Coleine C."/>
            <person name="Masonjones S."/>
            <person name="Stajich J.E."/>
        </authorList>
    </citation>
    <scope>NUCLEOTIDE SEQUENCE [LARGE SCALE GENOMIC DNA]</scope>
    <source>
        <strain evidence="2 3">CCFEE 5184</strain>
    </source>
</reference>
<evidence type="ECO:0000313" key="2">
    <source>
        <dbReference type="EMBL" id="TKA76677.1"/>
    </source>
</evidence>
<keyword evidence="3" id="KW-1185">Reference proteome</keyword>
<dbReference type="PANTHER" id="PTHR38645:SF1">
    <property type="entry name" value="YALI0F12243P"/>
    <property type="match status" value="1"/>
</dbReference>
<evidence type="ECO:0000256" key="1">
    <source>
        <dbReference type="SAM" id="MobiDB-lite"/>
    </source>
</evidence>
<feature type="compositionally biased region" description="Basic and acidic residues" evidence="1">
    <location>
        <begin position="179"/>
        <end position="192"/>
    </location>
</feature>
<feature type="compositionally biased region" description="Low complexity" evidence="1">
    <location>
        <begin position="193"/>
        <end position="212"/>
    </location>
</feature>
<feature type="region of interest" description="Disordered" evidence="1">
    <location>
        <begin position="89"/>
        <end position="296"/>
    </location>
</feature>
<dbReference type="AlphaFoldDB" id="A0A4U0XKC0"/>
<comment type="caution">
    <text evidence="2">The sequence shown here is derived from an EMBL/GenBank/DDBJ whole genome shotgun (WGS) entry which is preliminary data.</text>
</comment>
<organism evidence="2 3">
    <name type="scientific">Friedmanniomyces simplex</name>
    <dbReference type="NCBI Taxonomy" id="329884"/>
    <lineage>
        <taxon>Eukaryota</taxon>
        <taxon>Fungi</taxon>
        <taxon>Dikarya</taxon>
        <taxon>Ascomycota</taxon>
        <taxon>Pezizomycotina</taxon>
        <taxon>Dothideomycetes</taxon>
        <taxon>Dothideomycetidae</taxon>
        <taxon>Mycosphaerellales</taxon>
        <taxon>Teratosphaeriaceae</taxon>
        <taxon>Friedmanniomyces</taxon>
    </lineage>
</organism>
<dbReference type="Proteomes" id="UP000309340">
    <property type="component" value="Unassembled WGS sequence"/>
</dbReference>
<evidence type="ECO:0000313" key="3">
    <source>
        <dbReference type="Proteomes" id="UP000309340"/>
    </source>
</evidence>
<dbReference type="OrthoDB" id="21418at2759"/>
<accession>A0A4U0XKC0</accession>
<feature type="compositionally biased region" description="Basic residues" evidence="1">
    <location>
        <begin position="220"/>
        <end position="229"/>
    </location>
</feature>
<name>A0A4U0XKC0_9PEZI</name>
<sequence length="296" mass="32311">MDSMRNLSTSLPNSGRRRLDQPELLMDFKAAALSVTNLYKSAVSIQGKARAIGYQDALDDLLGFLDKENLGLMDWEGWRVRQWATERLDNGGQRQPSSDDEGEAAKEEEAIPVGTRSSSPEVQRKAAVPREPSEEAPSHRRIVSEPPLPEQQHQQSPGTPILPSADTFTFRSTHPYPTNHDRETSMELDKDASPSSTTTASTPPSSTGTDTTVRVYSRPSRSHRHTNHNRQRERGGDNSRGGTISLNLGAGSGSKRKIPYPDFFDISGMNLDGHDRRDGSGGGRGAGGGGKRGRHV</sequence>
<dbReference type="EMBL" id="NAJQ01000156">
    <property type="protein sequence ID" value="TKA76677.1"/>
    <property type="molecule type" value="Genomic_DNA"/>
</dbReference>